<evidence type="ECO:0000313" key="1">
    <source>
        <dbReference type="EMBL" id="WVZ49110.1"/>
    </source>
</evidence>
<dbReference type="AlphaFoldDB" id="A0AAQ3SHG3"/>
<evidence type="ECO:0000313" key="2">
    <source>
        <dbReference type="Proteomes" id="UP001341281"/>
    </source>
</evidence>
<dbReference type="InterPro" id="IPR004158">
    <property type="entry name" value="DUF247_pln"/>
</dbReference>
<dbReference type="Proteomes" id="UP001341281">
    <property type="component" value="Chromosome 01"/>
</dbReference>
<dbReference type="Pfam" id="PF03140">
    <property type="entry name" value="DUF247"/>
    <property type="match status" value="1"/>
</dbReference>
<sequence>MARGFPHNWDYELDTCSKMVTIRVDSSVLSHHASDAHSHIDMDAVKQLALAQKTETTTPRCMPSRCVTASISIVRPQLRCTDDDDDGIYAPHYVPIGPYHLSRSSPGIDKEKTRCAGLLQSLCEEHTKAGLTGLMEELEPLARACYADGAQHMTAEQFASMLLHDGCYLLHFFLDYVSTTDCCAAGPGDDGSERRPTTAAVPVASRNTLVRDVVFLVENQIPLFVLERLHQRVVGGGGGAGSSSVLDCIAGPVQELLQILLLIGRKPRPAPPPSTCPHLLHLVHAYLQPMLVPVPAAGGCNCNTASRRRRRLMTGRWRRATEYERYANVRFKARELVADDAACSSVLDVQLVGGGSTLWIPRLRLDSNTWTILRNLMALEEQQQAHRRRRKPVTAYCVFMSQVACTAEDVELLRRAGIVDHFLGNDEQAARGFAGLCRGVVLDVDDLDANYLKPLWHELEQRSHSRVQYPADDHVQELW</sequence>
<gene>
    <name evidence="1" type="ORF">U9M48_000491</name>
</gene>
<protein>
    <submittedName>
        <fullName evidence="1">Uncharacterized protein</fullName>
    </submittedName>
</protein>
<dbReference type="EMBL" id="CP144745">
    <property type="protein sequence ID" value="WVZ49110.1"/>
    <property type="molecule type" value="Genomic_DNA"/>
</dbReference>
<name>A0AAQ3SHG3_PASNO</name>
<dbReference type="PANTHER" id="PTHR31549:SF305">
    <property type="match status" value="1"/>
</dbReference>
<proteinExistence type="predicted"/>
<organism evidence="1 2">
    <name type="scientific">Paspalum notatum var. saurae</name>
    <dbReference type="NCBI Taxonomy" id="547442"/>
    <lineage>
        <taxon>Eukaryota</taxon>
        <taxon>Viridiplantae</taxon>
        <taxon>Streptophyta</taxon>
        <taxon>Embryophyta</taxon>
        <taxon>Tracheophyta</taxon>
        <taxon>Spermatophyta</taxon>
        <taxon>Magnoliopsida</taxon>
        <taxon>Liliopsida</taxon>
        <taxon>Poales</taxon>
        <taxon>Poaceae</taxon>
        <taxon>PACMAD clade</taxon>
        <taxon>Panicoideae</taxon>
        <taxon>Andropogonodae</taxon>
        <taxon>Paspaleae</taxon>
        <taxon>Paspalinae</taxon>
        <taxon>Paspalum</taxon>
    </lineage>
</organism>
<reference evidence="1 2" key="1">
    <citation type="submission" date="2024-02" db="EMBL/GenBank/DDBJ databases">
        <title>High-quality chromosome-scale genome assembly of Pensacola bahiagrass (Paspalum notatum Flugge var. saurae).</title>
        <authorList>
            <person name="Vega J.M."/>
            <person name="Podio M."/>
            <person name="Orjuela J."/>
            <person name="Siena L.A."/>
            <person name="Pessino S.C."/>
            <person name="Combes M.C."/>
            <person name="Mariac C."/>
            <person name="Albertini E."/>
            <person name="Pupilli F."/>
            <person name="Ortiz J.P.A."/>
            <person name="Leblanc O."/>
        </authorList>
    </citation>
    <scope>NUCLEOTIDE SEQUENCE [LARGE SCALE GENOMIC DNA]</scope>
    <source>
        <strain evidence="1">R1</strain>
        <tissue evidence="1">Leaf</tissue>
    </source>
</reference>
<accession>A0AAQ3SHG3</accession>
<keyword evidence="2" id="KW-1185">Reference proteome</keyword>
<dbReference type="PANTHER" id="PTHR31549">
    <property type="entry name" value="PROTEIN, PUTATIVE (DUF247)-RELATED-RELATED"/>
    <property type="match status" value="1"/>
</dbReference>